<feature type="compositionally biased region" description="Low complexity" evidence="1">
    <location>
        <begin position="54"/>
        <end position="70"/>
    </location>
</feature>
<proteinExistence type="predicted"/>
<reference evidence="2 3" key="1">
    <citation type="submission" date="2024-09" db="EMBL/GenBank/DDBJ databases">
        <authorList>
            <person name="Sun Q."/>
            <person name="Mori K."/>
        </authorList>
    </citation>
    <scope>NUCLEOTIDE SEQUENCE [LARGE SCALE GENOMIC DNA]</scope>
    <source>
        <strain evidence="2 3">CCM 7609</strain>
    </source>
</reference>
<comment type="caution">
    <text evidence="2">The sequence shown here is derived from an EMBL/GenBank/DDBJ whole genome shotgun (WGS) entry which is preliminary data.</text>
</comment>
<accession>A0ABV5FXR6</accession>
<gene>
    <name evidence="2" type="ORF">ACFFX0_09790</name>
</gene>
<feature type="region of interest" description="Disordered" evidence="1">
    <location>
        <begin position="37"/>
        <end position="77"/>
    </location>
</feature>
<name>A0ABV5FXR6_9MICC</name>
<evidence type="ECO:0000313" key="3">
    <source>
        <dbReference type="Proteomes" id="UP001589575"/>
    </source>
</evidence>
<evidence type="ECO:0000256" key="1">
    <source>
        <dbReference type="SAM" id="MobiDB-lite"/>
    </source>
</evidence>
<evidence type="ECO:0000313" key="2">
    <source>
        <dbReference type="EMBL" id="MFB9071476.1"/>
    </source>
</evidence>
<dbReference type="EMBL" id="JBHMFI010000001">
    <property type="protein sequence ID" value="MFB9071476.1"/>
    <property type="molecule type" value="Genomic_DNA"/>
</dbReference>
<sequence length="77" mass="8366">MPWRSPSATPWPPRSARGPACAPGPRCWPASCWWTRTSSPPAWPTRCTPRRTARPPNSRSCGPSRGSFGSPRPPPSA</sequence>
<protein>
    <submittedName>
        <fullName evidence="2">Uncharacterized protein</fullName>
    </submittedName>
</protein>
<organism evidence="2 3">
    <name type="scientific">Citricoccus parietis</name>
    <dbReference type="NCBI Taxonomy" id="592307"/>
    <lineage>
        <taxon>Bacteria</taxon>
        <taxon>Bacillati</taxon>
        <taxon>Actinomycetota</taxon>
        <taxon>Actinomycetes</taxon>
        <taxon>Micrococcales</taxon>
        <taxon>Micrococcaceae</taxon>
        <taxon>Citricoccus</taxon>
    </lineage>
</organism>
<feature type="region of interest" description="Disordered" evidence="1">
    <location>
        <begin position="1"/>
        <end position="23"/>
    </location>
</feature>
<dbReference type="Proteomes" id="UP001589575">
    <property type="component" value="Unassembled WGS sequence"/>
</dbReference>
<keyword evidence="3" id="KW-1185">Reference proteome</keyword>